<dbReference type="InterPro" id="IPR050570">
    <property type="entry name" value="Cell_wall_metabolism_enzyme"/>
</dbReference>
<dbReference type="Gene3D" id="2.70.70.10">
    <property type="entry name" value="Glucose Permease (Domain IIA)"/>
    <property type="match status" value="1"/>
</dbReference>
<protein>
    <submittedName>
        <fullName evidence="5">Peptidase M23-like protein</fullName>
    </submittedName>
</protein>
<dbReference type="PANTHER" id="PTHR21666">
    <property type="entry name" value="PEPTIDASE-RELATED"/>
    <property type="match status" value="1"/>
</dbReference>
<name>A0A561VI20_9ACTN</name>
<sequence length="299" mass="30639">MTVWWAVLLVLGPPGTVDAATPGPGADRAGGARPVAPPAATANRAASPFPPGPAVDRRPPPKVAAARATLGAAAGTPAFRWPLDGTPRPVRRFDPPPRPWLPGHRGVDLAAASGATVRAAGAGTVLFAGVIAGRPVVTVGHAAGLRTTYEPVRPEVRPGDPVRPGVPLGVLLAGHPGCPTPACLHWGLRRGADYLDPLALLGLGPVRLLPVRDPSGPLTERTASGPFTGRTASGPLTERIASGPLIERTATGPLTERTARAACRCGRRGPGSGPGEQRGQPDRQPFVLLGRVVDLRTEP</sequence>
<dbReference type="AlphaFoldDB" id="A0A561VI20"/>
<dbReference type="Pfam" id="PF01551">
    <property type="entry name" value="Peptidase_M23"/>
    <property type="match status" value="1"/>
</dbReference>
<evidence type="ECO:0000313" key="5">
    <source>
        <dbReference type="EMBL" id="TWG11204.1"/>
    </source>
</evidence>
<accession>A0A561VI20</accession>
<feature type="domain" description="M23ase beta-sheet core" evidence="4">
    <location>
        <begin position="103"/>
        <end position="197"/>
    </location>
</feature>
<dbReference type="Proteomes" id="UP000319927">
    <property type="component" value="Unassembled WGS sequence"/>
</dbReference>
<dbReference type="EMBL" id="VIXA01000005">
    <property type="protein sequence ID" value="TWG11204.1"/>
    <property type="molecule type" value="Genomic_DNA"/>
</dbReference>
<dbReference type="SUPFAM" id="SSF51261">
    <property type="entry name" value="Duplicated hybrid motif"/>
    <property type="match status" value="1"/>
</dbReference>
<evidence type="ECO:0000313" key="6">
    <source>
        <dbReference type="Proteomes" id="UP000319927"/>
    </source>
</evidence>
<feature type="region of interest" description="Disordered" evidence="2">
    <location>
        <begin position="264"/>
        <end position="285"/>
    </location>
</feature>
<gene>
    <name evidence="5" type="ORF">FHX75_15296</name>
</gene>
<keyword evidence="1 3" id="KW-0732">Signal</keyword>
<evidence type="ECO:0000256" key="3">
    <source>
        <dbReference type="SAM" id="SignalP"/>
    </source>
</evidence>
<dbReference type="InterPro" id="IPR011055">
    <property type="entry name" value="Dup_hybrid_motif"/>
</dbReference>
<evidence type="ECO:0000259" key="4">
    <source>
        <dbReference type="Pfam" id="PF01551"/>
    </source>
</evidence>
<evidence type="ECO:0000256" key="1">
    <source>
        <dbReference type="ARBA" id="ARBA00022729"/>
    </source>
</evidence>
<dbReference type="CDD" id="cd12797">
    <property type="entry name" value="M23_peptidase"/>
    <property type="match status" value="1"/>
</dbReference>
<feature type="chain" id="PRO_5021959879" evidence="3">
    <location>
        <begin position="20"/>
        <end position="299"/>
    </location>
</feature>
<dbReference type="GO" id="GO:0004222">
    <property type="term" value="F:metalloendopeptidase activity"/>
    <property type="evidence" value="ECO:0007669"/>
    <property type="project" value="TreeGrafter"/>
</dbReference>
<reference evidence="5 6" key="1">
    <citation type="submission" date="2019-06" db="EMBL/GenBank/DDBJ databases">
        <title>Sequencing the genomes of 1000 actinobacteria strains.</title>
        <authorList>
            <person name="Klenk H.-P."/>
        </authorList>
    </citation>
    <scope>NUCLEOTIDE SEQUENCE [LARGE SCALE GENOMIC DNA]</scope>
    <source>
        <strain evidence="5 6">DSM 102131</strain>
    </source>
</reference>
<comment type="caution">
    <text evidence="5">The sequence shown here is derived from an EMBL/GenBank/DDBJ whole genome shotgun (WGS) entry which is preliminary data.</text>
</comment>
<feature type="region of interest" description="Disordered" evidence="2">
    <location>
        <begin position="15"/>
        <end position="63"/>
    </location>
</feature>
<proteinExistence type="predicted"/>
<dbReference type="PANTHER" id="PTHR21666:SF289">
    <property type="entry name" value="L-ALA--D-GLU ENDOPEPTIDASE"/>
    <property type="match status" value="1"/>
</dbReference>
<organism evidence="5 6">
    <name type="scientific">Micromonospora palomenae</name>
    <dbReference type="NCBI Taxonomy" id="1461247"/>
    <lineage>
        <taxon>Bacteria</taxon>
        <taxon>Bacillati</taxon>
        <taxon>Actinomycetota</taxon>
        <taxon>Actinomycetes</taxon>
        <taxon>Micromonosporales</taxon>
        <taxon>Micromonosporaceae</taxon>
        <taxon>Micromonospora</taxon>
    </lineage>
</organism>
<keyword evidence="6" id="KW-1185">Reference proteome</keyword>
<dbReference type="InterPro" id="IPR016047">
    <property type="entry name" value="M23ase_b-sheet_dom"/>
</dbReference>
<feature type="compositionally biased region" description="Low complexity" evidence="2">
    <location>
        <begin position="19"/>
        <end position="47"/>
    </location>
</feature>
<evidence type="ECO:0000256" key="2">
    <source>
        <dbReference type="SAM" id="MobiDB-lite"/>
    </source>
</evidence>
<feature type="signal peptide" evidence="3">
    <location>
        <begin position="1"/>
        <end position="19"/>
    </location>
</feature>